<reference evidence="3 4" key="1">
    <citation type="submission" date="2016-12" db="EMBL/GenBank/DDBJ databases">
        <title>The draft genome sequence of Actinophytocola xinjiangensis.</title>
        <authorList>
            <person name="Wang W."/>
            <person name="Yuan L."/>
        </authorList>
    </citation>
    <scope>NUCLEOTIDE SEQUENCE [LARGE SCALE GENOMIC DNA]</scope>
    <source>
        <strain evidence="3 4">CGMCC 4.4663</strain>
    </source>
</reference>
<dbReference type="AlphaFoldDB" id="A0A7Z0WM08"/>
<feature type="region of interest" description="Disordered" evidence="1">
    <location>
        <begin position="40"/>
        <end position="68"/>
    </location>
</feature>
<gene>
    <name evidence="3" type="ORF">BLA60_24780</name>
</gene>
<keyword evidence="2" id="KW-0472">Membrane</keyword>
<feature type="compositionally biased region" description="Pro residues" evidence="1">
    <location>
        <begin position="59"/>
        <end position="68"/>
    </location>
</feature>
<evidence type="ECO:0000313" key="4">
    <source>
        <dbReference type="Proteomes" id="UP000185696"/>
    </source>
</evidence>
<evidence type="ECO:0000313" key="3">
    <source>
        <dbReference type="EMBL" id="OLF08083.1"/>
    </source>
</evidence>
<keyword evidence="4" id="KW-1185">Reference proteome</keyword>
<dbReference type="EMBL" id="MSIF01000013">
    <property type="protein sequence ID" value="OLF08083.1"/>
    <property type="molecule type" value="Genomic_DNA"/>
</dbReference>
<accession>A0A7Z0WM08</accession>
<feature type="transmembrane region" description="Helical" evidence="2">
    <location>
        <begin position="12"/>
        <end position="33"/>
    </location>
</feature>
<proteinExistence type="predicted"/>
<name>A0A7Z0WM08_9PSEU</name>
<evidence type="ECO:0000256" key="1">
    <source>
        <dbReference type="SAM" id="MobiDB-lite"/>
    </source>
</evidence>
<protein>
    <submittedName>
        <fullName evidence="3">Uncharacterized protein</fullName>
    </submittedName>
</protein>
<comment type="caution">
    <text evidence="3">The sequence shown here is derived from an EMBL/GenBank/DDBJ whole genome shotgun (WGS) entry which is preliminary data.</text>
</comment>
<evidence type="ECO:0000256" key="2">
    <source>
        <dbReference type="SAM" id="Phobius"/>
    </source>
</evidence>
<organism evidence="3 4">
    <name type="scientific">Actinophytocola xinjiangensis</name>
    <dbReference type="NCBI Taxonomy" id="485602"/>
    <lineage>
        <taxon>Bacteria</taxon>
        <taxon>Bacillati</taxon>
        <taxon>Actinomycetota</taxon>
        <taxon>Actinomycetes</taxon>
        <taxon>Pseudonocardiales</taxon>
        <taxon>Pseudonocardiaceae</taxon>
    </lineage>
</organism>
<dbReference type="Proteomes" id="UP000185696">
    <property type="component" value="Unassembled WGS sequence"/>
</dbReference>
<keyword evidence="2" id="KW-0812">Transmembrane</keyword>
<sequence>MPSIRSLSSRSLAVSCAALYLVVSAVVGVALLATPQPVPPAVAVSDGPTSVAERNAGEPPMPPTPPRPPNGFQRVTGPQMVQTVIPLGWRVARGGAPGAMRATDPADGGRFVAFGGAPAPDQDLATTRVTNESKLAARTDDYERIDLIRATYAGHPAVEWEYQHDDGSGPQHVRALFWQVDDVEYFIVASGPVEHWQRMQPIYDQMVANSRP</sequence>
<keyword evidence="2" id="KW-1133">Transmembrane helix</keyword>
<dbReference type="Gene3D" id="3.40.1000.10">
    <property type="entry name" value="Mog1/PsbP, alpha/beta/alpha sandwich"/>
    <property type="match status" value="1"/>
</dbReference>